<feature type="compositionally biased region" description="Basic residues" evidence="1">
    <location>
        <begin position="326"/>
        <end position="335"/>
    </location>
</feature>
<feature type="compositionally biased region" description="Basic and acidic residues" evidence="1">
    <location>
        <begin position="282"/>
        <end position="292"/>
    </location>
</feature>
<evidence type="ECO:0000256" key="1">
    <source>
        <dbReference type="SAM" id="MobiDB-lite"/>
    </source>
</evidence>
<dbReference type="GO" id="GO:0070898">
    <property type="term" value="P:RNA polymerase III preinitiation complex assembly"/>
    <property type="evidence" value="ECO:0007669"/>
    <property type="project" value="TreeGrafter"/>
</dbReference>
<dbReference type="InterPro" id="IPR009057">
    <property type="entry name" value="Homeodomain-like_sf"/>
</dbReference>
<sequence length="648" mass="72689">MSGRIKKGGLKIPPKLNNKARKPPGKPKQKETETDADHPLPTPPATQDAPQSIHQQGSNENIELSQPTPAIEQIGESQEINTGIATPAPTQQIQQPQQSQQSQRSQQSEQATGLPTPAPIQQPQLPQSSQQPQPSQQKQGPTPILPSRASSTLSFNQRFNHQQQEEKSQQPLNTRASQTPLQTRAVVTPTSSAAPLNTRAAQNPLQTRASQATRGTPAQGIEVGTSSQQETNLIEKENQTRANTRKNDGEEDDQLEEAEIKANNAKLSARQLRTQKMRMKKRPIEEIWRDDPEAQPIDTSTYKMSDLIHDPGVGRLSSRVVDVTKKHAQMKKRRKEEKVRLRELNEEDLKQDAGDDGTGRRRTVEDEEKQRKERDETTRKKKEDKKAEKKRIKDQRKAEEGVEEVVDGDDNNESSSDDDEDDETNDQQGPQMRLVNGKLVIDEQSLLVDRSAHSRNDTSAYEVTEELDTDRFVNTNTWRGNGRGRQDRWTRLETEMFYDALSRFGTDFEMIAMLFKGRTRRVIKAKFSREEKYNSDLITQALKNRKPFDLIEYGKFIGVDLSGPPPEVRLPTPLPQGEDVQKKEEDADGAEEVVNPDEEEHHGRGRRVSVGSASSKRKQSRGPGGRDPENEEGAEVVGIVEGGQVVAA</sequence>
<feature type="compositionally biased region" description="Low complexity" evidence="1">
    <location>
        <begin position="91"/>
        <end position="110"/>
    </location>
</feature>
<accession>A0A4T0GZM4</accession>
<feature type="compositionally biased region" description="Polar residues" evidence="1">
    <location>
        <begin position="48"/>
        <end position="68"/>
    </location>
</feature>
<feature type="compositionally biased region" description="Acidic residues" evidence="1">
    <location>
        <begin position="586"/>
        <end position="598"/>
    </location>
</feature>
<dbReference type="Proteomes" id="UP000306954">
    <property type="component" value="Unassembled WGS sequence"/>
</dbReference>
<dbReference type="SUPFAM" id="SSF46689">
    <property type="entry name" value="Homeodomain-like"/>
    <property type="match status" value="1"/>
</dbReference>
<dbReference type="InterPro" id="IPR001005">
    <property type="entry name" value="SANT/Myb"/>
</dbReference>
<comment type="caution">
    <text evidence="3">The sequence shown here is derived from an EMBL/GenBank/DDBJ whole genome shotgun (WGS) entry which is preliminary data.</text>
</comment>
<feature type="compositionally biased region" description="Basic residues" evidence="1">
    <location>
        <begin position="18"/>
        <end position="27"/>
    </location>
</feature>
<feature type="compositionally biased region" description="Basic and acidic residues" evidence="1">
    <location>
        <begin position="336"/>
        <end position="378"/>
    </location>
</feature>
<reference evidence="3 4" key="1">
    <citation type="submission" date="2019-03" db="EMBL/GenBank/DDBJ databases">
        <title>Sequencing 23 genomes of Wallemia ichthyophaga.</title>
        <authorList>
            <person name="Gostincar C."/>
        </authorList>
    </citation>
    <scope>NUCLEOTIDE SEQUENCE [LARGE SCALE GENOMIC DNA]</scope>
    <source>
        <strain evidence="3 4">EXF-8621</strain>
    </source>
</reference>
<dbReference type="Pfam" id="PF15963">
    <property type="entry name" value="Myb_DNA-bind_7"/>
    <property type="match status" value="1"/>
</dbReference>
<feature type="compositionally biased region" description="Acidic residues" evidence="1">
    <location>
        <begin position="401"/>
        <end position="425"/>
    </location>
</feature>
<dbReference type="GO" id="GO:0000126">
    <property type="term" value="C:transcription factor TFIIIB complex"/>
    <property type="evidence" value="ECO:0007669"/>
    <property type="project" value="TreeGrafter"/>
</dbReference>
<dbReference type="OMA" id="EDQHAKE"/>
<feature type="compositionally biased region" description="Polar residues" evidence="1">
    <location>
        <begin position="75"/>
        <end position="90"/>
    </location>
</feature>
<dbReference type="AlphaFoldDB" id="A0A4T0GZM4"/>
<feature type="compositionally biased region" description="Polar residues" evidence="1">
    <location>
        <begin position="188"/>
        <end position="216"/>
    </location>
</feature>
<feature type="compositionally biased region" description="Basic residues" evidence="1">
    <location>
        <begin position="379"/>
        <end position="394"/>
    </location>
</feature>
<dbReference type="InterPro" id="IPR039467">
    <property type="entry name" value="TFIIIB_B''_Myb"/>
</dbReference>
<evidence type="ECO:0000313" key="3">
    <source>
        <dbReference type="EMBL" id="TIB07498.1"/>
    </source>
</evidence>
<dbReference type="CDD" id="cd00167">
    <property type="entry name" value="SANT"/>
    <property type="match status" value="1"/>
</dbReference>
<dbReference type="SMART" id="SM00717">
    <property type="entry name" value="SANT"/>
    <property type="match status" value="1"/>
</dbReference>
<protein>
    <recommendedName>
        <fullName evidence="2">Myb-like domain-containing protein</fullName>
    </recommendedName>
</protein>
<gene>
    <name evidence="3" type="ORF">E3P90_04054</name>
</gene>
<feature type="compositionally biased region" description="Low complexity" evidence="1">
    <location>
        <begin position="119"/>
        <end position="142"/>
    </location>
</feature>
<feature type="domain" description="Myb-like" evidence="2">
    <location>
        <begin position="485"/>
        <end position="533"/>
    </location>
</feature>
<feature type="region of interest" description="Disordered" evidence="1">
    <location>
        <begin position="562"/>
        <end position="648"/>
    </location>
</feature>
<feature type="compositionally biased region" description="Polar residues" evidence="1">
    <location>
        <begin position="148"/>
        <end position="162"/>
    </location>
</feature>
<evidence type="ECO:0000259" key="2">
    <source>
        <dbReference type="SMART" id="SM00717"/>
    </source>
</evidence>
<name>A0A4T0GZM4_WALIC</name>
<feature type="compositionally biased region" description="Pro residues" evidence="1">
    <location>
        <begin position="563"/>
        <end position="574"/>
    </location>
</feature>
<organism evidence="3 4">
    <name type="scientific">Wallemia ichthyophaga</name>
    <dbReference type="NCBI Taxonomy" id="245174"/>
    <lineage>
        <taxon>Eukaryota</taxon>
        <taxon>Fungi</taxon>
        <taxon>Dikarya</taxon>
        <taxon>Basidiomycota</taxon>
        <taxon>Wallemiomycotina</taxon>
        <taxon>Wallemiomycetes</taxon>
        <taxon>Wallemiales</taxon>
        <taxon>Wallemiaceae</taxon>
        <taxon>Wallemia</taxon>
    </lineage>
</organism>
<dbReference type="OrthoDB" id="272624at2759"/>
<feature type="compositionally biased region" description="Low complexity" evidence="1">
    <location>
        <begin position="635"/>
        <end position="648"/>
    </location>
</feature>
<evidence type="ECO:0000313" key="4">
    <source>
        <dbReference type="Proteomes" id="UP000306954"/>
    </source>
</evidence>
<feature type="compositionally biased region" description="Basic and acidic residues" evidence="1">
    <location>
        <begin position="28"/>
        <end position="38"/>
    </location>
</feature>
<dbReference type="PANTHER" id="PTHR22929:SF0">
    <property type="entry name" value="TRANSCRIPTION FACTOR TFIIIB COMPONENT B'' HOMOLOG"/>
    <property type="match status" value="1"/>
</dbReference>
<feature type="region of interest" description="Disordered" evidence="1">
    <location>
        <begin position="1"/>
        <end position="436"/>
    </location>
</feature>
<dbReference type="Gene3D" id="1.10.10.60">
    <property type="entry name" value="Homeodomain-like"/>
    <property type="match status" value="1"/>
</dbReference>
<feature type="compositionally biased region" description="Polar residues" evidence="1">
    <location>
        <begin position="169"/>
        <end position="182"/>
    </location>
</feature>
<proteinExistence type="predicted"/>
<dbReference type="EMBL" id="SPOF01000092">
    <property type="protein sequence ID" value="TIB07498.1"/>
    <property type="molecule type" value="Genomic_DNA"/>
</dbReference>
<dbReference type="GO" id="GO:0001156">
    <property type="term" value="F:TFIIIC-class transcription factor complex binding"/>
    <property type="evidence" value="ECO:0007669"/>
    <property type="project" value="TreeGrafter"/>
</dbReference>
<dbReference type="PANTHER" id="PTHR22929">
    <property type="entry name" value="RNA POLYMERASE III TRANSCRIPTION INITIATION FACTOR B"/>
    <property type="match status" value="1"/>
</dbReference>